<dbReference type="GO" id="GO:0000077">
    <property type="term" value="P:DNA damage checkpoint signaling"/>
    <property type="evidence" value="ECO:0007669"/>
    <property type="project" value="TreeGrafter"/>
</dbReference>
<evidence type="ECO:0000256" key="4">
    <source>
        <dbReference type="ARBA" id="ARBA00022603"/>
    </source>
</evidence>
<feature type="domain" description="DOT1" evidence="13">
    <location>
        <begin position="786"/>
        <end position="1109"/>
    </location>
</feature>
<name>A0A4P9ZGI2_9ASCO</name>
<dbReference type="Pfam" id="PF08123">
    <property type="entry name" value="DOT1"/>
    <property type="match status" value="1"/>
</dbReference>
<dbReference type="InterPro" id="IPR030445">
    <property type="entry name" value="H3-K79_meTrfase"/>
</dbReference>
<comment type="subcellular location">
    <subcellularLocation>
        <location evidence="1 11">Nucleus</location>
    </subcellularLocation>
</comment>
<keyword evidence="15" id="KW-1185">Reference proteome</keyword>
<proteinExistence type="inferred from homology"/>
<comment type="similarity">
    <text evidence="11">Belongs to the class I-like SAM-binding methyltransferase superfamily. DOT1 family.</text>
</comment>
<evidence type="ECO:0000256" key="6">
    <source>
        <dbReference type="ARBA" id="ARBA00022691"/>
    </source>
</evidence>
<evidence type="ECO:0000256" key="1">
    <source>
        <dbReference type="ARBA" id="ARBA00004123"/>
    </source>
</evidence>
<reference evidence="15" key="1">
    <citation type="journal article" date="2018" name="Nat. Microbiol.">
        <title>Leveraging single-cell genomics to expand the fungal tree of life.</title>
        <authorList>
            <person name="Ahrendt S.R."/>
            <person name="Quandt C.A."/>
            <person name="Ciobanu D."/>
            <person name="Clum A."/>
            <person name="Salamov A."/>
            <person name="Andreopoulos B."/>
            <person name="Cheng J.F."/>
            <person name="Woyke T."/>
            <person name="Pelin A."/>
            <person name="Henrissat B."/>
            <person name="Reynolds N.K."/>
            <person name="Benny G.L."/>
            <person name="Smith M.E."/>
            <person name="James T.Y."/>
            <person name="Grigoriev I.V."/>
        </authorList>
    </citation>
    <scope>NUCLEOTIDE SEQUENCE [LARGE SCALE GENOMIC DNA]</scope>
    <source>
        <strain evidence="15">Baker2002</strain>
    </source>
</reference>
<evidence type="ECO:0000259" key="13">
    <source>
        <dbReference type="PROSITE" id="PS51569"/>
    </source>
</evidence>
<evidence type="ECO:0000256" key="12">
    <source>
        <dbReference type="SAM" id="MobiDB-lite"/>
    </source>
</evidence>
<evidence type="ECO:0000256" key="3">
    <source>
        <dbReference type="ARBA" id="ARBA00020987"/>
    </source>
</evidence>
<dbReference type="GO" id="GO:0032259">
    <property type="term" value="P:methylation"/>
    <property type="evidence" value="ECO:0007669"/>
    <property type="project" value="UniProtKB-KW"/>
</dbReference>
<dbReference type="Gene3D" id="3.40.50.150">
    <property type="entry name" value="Vaccinia Virus protein VP39"/>
    <property type="match status" value="1"/>
</dbReference>
<evidence type="ECO:0000313" key="15">
    <source>
        <dbReference type="Proteomes" id="UP000268321"/>
    </source>
</evidence>
<evidence type="ECO:0000256" key="10">
    <source>
        <dbReference type="ARBA" id="ARBA00047770"/>
    </source>
</evidence>
<comment type="miscellaneous">
    <text evidence="11">In contrast to other lysine histone methyltransferases, it does not contain a SET domain, suggesting the existence of another mechanism for methylation of lysine residues of histones.</text>
</comment>
<keyword evidence="7 11" id="KW-0156">Chromatin regulator</keyword>
<dbReference type="InterPro" id="IPR025789">
    <property type="entry name" value="DOT1_dom"/>
</dbReference>
<dbReference type="PANTHER" id="PTHR21451">
    <property type="entry name" value="HISTONE H3 METHYLTRANSFERASE"/>
    <property type="match status" value="1"/>
</dbReference>
<organism evidence="14 15">
    <name type="scientific">Metschnikowia bicuspidata</name>
    <dbReference type="NCBI Taxonomy" id="27322"/>
    <lineage>
        <taxon>Eukaryota</taxon>
        <taxon>Fungi</taxon>
        <taxon>Dikarya</taxon>
        <taxon>Ascomycota</taxon>
        <taxon>Saccharomycotina</taxon>
        <taxon>Pichiomycetes</taxon>
        <taxon>Metschnikowiaceae</taxon>
        <taxon>Metschnikowia</taxon>
    </lineage>
</organism>
<dbReference type="OrthoDB" id="443402at2759"/>
<gene>
    <name evidence="14" type="ORF">METBISCDRAFT_12906</name>
</gene>
<keyword evidence="8 11" id="KW-0539">Nucleus</keyword>
<evidence type="ECO:0000256" key="5">
    <source>
        <dbReference type="ARBA" id="ARBA00022679"/>
    </source>
</evidence>
<comment type="catalytic activity">
    <reaction evidence="10 11">
        <text>L-lysyl(79)-[histone H3] + 3 S-adenosyl-L-methionine = N(6),N(6),N(6)-trimethyl-L-lysyl(79)-[histone H3] + 3 S-adenosyl-L-homocysteine + 3 H(+)</text>
        <dbReference type="Rhea" id="RHEA:60328"/>
        <dbReference type="Rhea" id="RHEA-COMP:15549"/>
        <dbReference type="Rhea" id="RHEA-COMP:15552"/>
        <dbReference type="ChEBI" id="CHEBI:15378"/>
        <dbReference type="ChEBI" id="CHEBI:29969"/>
        <dbReference type="ChEBI" id="CHEBI:57856"/>
        <dbReference type="ChEBI" id="CHEBI:59789"/>
        <dbReference type="ChEBI" id="CHEBI:61961"/>
        <dbReference type="EC" id="2.1.1.360"/>
    </reaction>
</comment>
<evidence type="ECO:0000256" key="11">
    <source>
        <dbReference type="RuleBase" id="RU271113"/>
    </source>
</evidence>
<comment type="activity regulation">
    <text evidence="11">Ubiquitination of histone H2B to form H2BK123ub1 is required for efficient DOT1 methyltransferase activity on histone H3.</text>
</comment>
<accession>A0A4P9ZGI2</accession>
<comment type="function">
    <text evidence="11">Histone methyltransferase that specifically trimethylates histone H3 to form H3K79me3. This methylation is required for telomere silencing and for the pachytene checkpoint during the meiotic cell cycle by allowing the recruitment of RAD9 to double strand breaks. Nucleosomes are preferred as substrate compared to free histone.</text>
</comment>
<feature type="region of interest" description="Disordered" evidence="12">
    <location>
        <begin position="532"/>
        <end position="556"/>
    </location>
</feature>
<evidence type="ECO:0000313" key="14">
    <source>
        <dbReference type="EMBL" id="RKP32018.1"/>
    </source>
</evidence>
<keyword evidence="4 11" id="KW-0489">Methyltransferase</keyword>
<dbReference type="Proteomes" id="UP000268321">
    <property type="component" value="Unassembled WGS sequence"/>
</dbReference>
<dbReference type="PROSITE" id="PS51569">
    <property type="entry name" value="DOT1"/>
    <property type="match status" value="1"/>
</dbReference>
<dbReference type="Gene3D" id="1.10.260.170">
    <property type="match status" value="1"/>
</dbReference>
<sequence length="1109" mass="127927">MNDAAEDAKNTRSVYGNTPIPKLFDPAVISQSDGLITPYSSDSSASFETDDHTLDEDPGHELRVHDILSEMSSKALTRTAVESKLSGIPWCTVEQALENFEFPEQLTRPEVEFIVRLWHTFSHVDVNMLARECFARNTEYLRFVLALLEAYYGIKRNLLLTEELVAFEICFQEGTFFADDVQNILPGYTYERFRKIVSSHYPHKLRWTFKELDCITEAVKAGTPLDDPSFLRMLPFRRKCEVKAKFLAIQRKIPAQFLPAALQEKEKQELAEKNHLYDLIETDLTSNGLKTAINPKRSMLKVISLIEEEIERRGGSSQIPLTSPERDFIRSVLEEELPPEEIRWQLPFRTQEEIDKQIRVLQSACIRQERFKNDIERLLYEAKWYSSMTEITSTPGGRRRRVRKDSVEFDTLRKEALELKNPKVEKKTQETEIAKARATRASKSAAKIRQNKEARLLARKKLVAKRASAPRRSLRFRKDRPALISSLIEEAKYFQSITGDGKFVGKGDKRKRIPTYHLIPDYQNGQKLETAQNKIEERKRRRRGRPRLNWETPSTEESDYDDAYKLHRAMEEEDLSEDDEISPFDPPDILRDTNVPLHGRRLFNDSISAGSLFPDFTSFSPDIIAMMRPGPELPINNTVASMVIRENLKSYKSLSGSFPPLFVENEDGTTVSNPRNIIHIRYLLYPRHTEQFILAKPKSNELDPVFEINKVFQIHYALYFSHSEELKNVFYRDYCQKLQEAVEEDDFVAFLKVIDRWNALMLELSPYPIEINPSIDINESLRCYLPPTYETFPSFNDLQLPLFYLEVLAACEKLFSGQSIPKEKAAVERRLSQTLQSPQLSSKTPLSKEGAQLPDLYVSRFGHLRPILYASAFIKLLNSITTITRYCVHQLLLRAYSRIVSPQSRKLRSYKAFSAEVYGELLPCFVSEVLKKVDLKPHHKFYDLGSGVGNTTFQAALEFGVHESGGCEIMEHASYLASLQEIFLQKQLVVLGLKELNLSLALGQSFVDNEEVRKKCVDCDVLIVNNYLFDFLLNVAVGKLLYGLRPGSKIISLNNFIPPRYKAGEERTIFDYLYVEKFEMSDYFSVSWTANKVPYYISTVQEEILDEYK</sequence>
<protein>
    <recommendedName>
        <fullName evidence="3 11">Histone-lysine N-methyltransferase, H3 lysine-79 specific</fullName>
        <ecNumber evidence="2 11">2.1.1.360</ecNumber>
    </recommendedName>
    <alternativeName>
        <fullName evidence="9 11">Histone H3-K79 methyltransferase</fullName>
    </alternativeName>
</protein>
<dbReference type="AlphaFoldDB" id="A0A4P9ZGI2"/>
<dbReference type="GO" id="GO:0140956">
    <property type="term" value="F:histone H3K79 trimethyltransferase activity"/>
    <property type="evidence" value="ECO:0007669"/>
    <property type="project" value="UniProtKB-EC"/>
</dbReference>
<dbReference type="SUPFAM" id="SSF53335">
    <property type="entry name" value="S-adenosyl-L-methionine-dependent methyltransferases"/>
    <property type="match status" value="1"/>
</dbReference>
<keyword evidence="5 11" id="KW-0808">Transferase</keyword>
<keyword evidence="6 11" id="KW-0949">S-adenosyl-L-methionine</keyword>
<evidence type="ECO:0000256" key="9">
    <source>
        <dbReference type="ARBA" id="ARBA00029821"/>
    </source>
</evidence>
<dbReference type="EC" id="2.1.1.360" evidence="2 11"/>
<evidence type="ECO:0000256" key="8">
    <source>
        <dbReference type="ARBA" id="ARBA00023242"/>
    </source>
</evidence>
<dbReference type="GO" id="GO:0005634">
    <property type="term" value="C:nucleus"/>
    <property type="evidence" value="ECO:0007669"/>
    <property type="project" value="UniProtKB-SubCell"/>
</dbReference>
<dbReference type="InterPro" id="IPR029063">
    <property type="entry name" value="SAM-dependent_MTases_sf"/>
</dbReference>
<evidence type="ECO:0000256" key="7">
    <source>
        <dbReference type="ARBA" id="ARBA00022853"/>
    </source>
</evidence>
<evidence type="ECO:0000256" key="2">
    <source>
        <dbReference type="ARBA" id="ARBA00012190"/>
    </source>
</evidence>
<dbReference type="PANTHER" id="PTHR21451:SF0">
    <property type="entry name" value="HISTONE-LYSINE N-METHYLTRANSFERASE, H3 LYSINE-79 SPECIFIC"/>
    <property type="match status" value="1"/>
</dbReference>
<dbReference type="GO" id="GO:0006281">
    <property type="term" value="P:DNA repair"/>
    <property type="evidence" value="ECO:0007669"/>
    <property type="project" value="TreeGrafter"/>
</dbReference>
<dbReference type="EMBL" id="ML004435">
    <property type="protein sequence ID" value="RKP32018.1"/>
    <property type="molecule type" value="Genomic_DNA"/>
</dbReference>